<name>A0ACB9P860_BAUVA</name>
<evidence type="ECO:0000313" key="2">
    <source>
        <dbReference type="Proteomes" id="UP000828941"/>
    </source>
</evidence>
<accession>A0ACB9P860</accession>
<reference evidence="1 2" key="1">
    <citation type="journal article" date="2022" name="DNA Res.">
        <title>Chromosomal-level genome assembly of the orchid tree Bauhinia variegata (Leguminosae; Cercidoideae) supports the allotetraploid origin hypothesis of Bauhinia.</title>
        <authorList>
            <person name="Zhong Y."/>
            <person name="Chen Y."/>
            <person name="Zheng D."/>
            <person name="Pang J."/>
            <person name="Liu Y."/>
            <person name="Luo S."/>
            <person name="Meng S."/>
            <person name="Qian L."/>
            <person name="Wei D."/>
            <person name="Dai S."/>
            <person name="Zhou R."/>
        </authorList>
    </citation>
    <scope>NUCLEOTIDE SEQUENCE [LARGE SCALE GENOMIC DNA]</scope>
    <source>
        <strain evidence="1">BV-YZ2020</strain>
    </source>
</reference>
<protein>
    <submittedName>
        <fullName evidence="1">Uncharacterized protein</fullName>
    </submittedName>
</protein>
<evidence type="ECO:0000313" key="1">
    <source>
        <dbReference type="EMBL" id="KAI4344501.1"/>
    </source>
</evidence>
<gene>
    <name evidence="1" type="ORF">L6164_011720</name>
</gene>
<dbReference type="Proteomes" id="UP000828941">
    <property type="component" value="Chromosome 5"/>
</dbReference>
<keyword evidence="2" id="KW-1185">Reference proteome</keyword>
<dbReference type="EMBL" id="CM039430">
    <property type="protein sequence ID" value="KAI4344501.1"/>
    <property type="molecule type" value="Genomic_DNA"/>
</dbReference>
<organism evidence="1 2">
    <name type="scientific">Bauhinia variegata</name>
    <name type="common">Purple orchid tree</name>
    <name type="synonym">Phanera variegata</name>
    <dbReference type="NCBI Taxonomy" id="167791"/>
    <lineage>
        <taxon>Eukaryota</taxon>
        <taxon>Viridiplantae</taxon>
        <taxon>Streptophyta</taxon>
        <taxon>Embryophyta</taxon>
        <taxon>Tracheophyta</taxon>
        <taxon>Spermatophyta</taxon>
        <taxon>Magnoliopsida</taxon>
        <taxon>eudicotyledons</taxon>
        <taxon>Gunneridae</taxon>
        <taxon>Pentapetalae</taxon>
        <taxon>rosids</taxon>
        <taxon>fabids</taxon>
        <taxon>Fabales</taxon>
        <taxon>Fabaceae</taxon>
        <taxon>Cercidoideae</taxon>
        <taxon>Cercideae</taxon>
        <taxon>Bauhiniinae</taxon>
        <taxon>Bauhinia</taxon>
    </lineage>
</organism>
<proteinExistence type="predicted"/>
<comment type="caution">
    <text evidence="1">The sequence shown here is derived from an EMBL/GenBank/DDBJ whole genome shotgun (WGS) entry which is preliminary data.</text>
</comment>
<sequence length="427" mass="47169">MGGRASFKPFAIRYFSSAFIFTAIILLRPWFHAEADDSRETPPNVKNVGGVANGDSPTPSTLAVPEPGTTGQQKFHFFNPSVAVVVGVLTSMLSLTFLLLLYAKHCKRGNAAALPGFRRNQNSRGPPPSAARKNSGINRGVIESLPIFRFGSLSGEKDGLECAVCLTRFESTDVLRLLPKCKHAFHVECVDTWLDAHSTCPLCRCRVDPEDILLVEDDKILRNNQPIPAVQEDHDPEETDIEAGTNGLDPESNHGLRRVSGRHSSAFERGLLQIIMGRATGKEPEREAVGHETTSRRRSLDSAGTPYRTRRNSEPVAVDCFERPRRDGLLLSQDKTRNLEHRLEHRIIVSPSPKSNGLHQHRWSDVQASDLLYLTSEKIISDSRSRMSSSSASAGSRRSASRVQRQNVQLALHRNTRRGGTVGMAEA</sequence>